<accession>A0ABC8TRG6</accession>
<name>A0ABC8TRG6_9AQUA</name>
<evidence type="ECO:0000256" key="1">
    <source>
        <dbReference type="ARBA" id="ARBA00004123"/>
    </source>
</evidence>
<comment type="subcellular location">
    <subcellularLocation>
        <location evidence="1">Nucleus</location>
    </subcellularLocation>
</comment>
<dbReference type="PANTHER" id="PTHR10917:SF0">
    <property type="entry name" value="DNA-DIRECTED RNA POLYMERASES I, II, AND III SUBUNIT RPABC3"/>
    <property type="match status" value="1"/>
</dbReference>
<dbReference type="AlphaFoldDB" id="A0ABC8TRG6"/>
<dbReference type="InterPro" id="IPR012340">
    <property type="entry name" value="NA-bd_OB-fold"/>
</dbReference>
<comment type="similarity">
    <text evidence="2">Belongs to the eukaryotic RPB8 RNA polymerase subunit family.</text>
</comment>
<reference evidence="4 5" key="1">
    <citation type="submission" date="2024-02" db="EMBL/GenBank/DDBJ databases">
        <authorList>
            <person name="Vignale AGUSTIN F."/>
            <person name="Sosa J E."/>
            <person name="Modenutti C."/>
        </authorList>
    </citation>
    <scope>NUCLEOTIDE SEQUENCE [LARGE SCALE GENOMIC DNA]</scope>
</reference>
<dbReference type="Proteomes" id="UP001642360">
    <property type="component" value="Unassembled WGS sequence"/>
</dbReference>
<keyword evidence="5" id="KW-1185">Reference proteome</keyword>
<dbReference type="GO" id="GO:0005654">
    <property type="term" value="C:nucleoplasm"/>
    <property type="evidence" value="ECO:0007669"/>
    <property type="project" value="UniProtKB-ARBA"/>
</dbReference>
<dbReference type="Gene3D" id="2.40.50.140">
    <property type="entry name" value="Nucleic acid-binding proteins"/>
    <property type="match status" value="1"/>
</dbReference>
<keyword evidence="3" id="KW-0539">Nucleus</keyword>
<dbReference type="Pfam" id="PF03870">
    <property type="entry name" value="RNA_pol_Rpb8"/>
    <property type="match status" value="1"/>
</dbReference>
<proteinExistence type="inferred from homology"/>
<dbReference type="EMBL" id="CAUOFW020005900">
    <property type="protein sequence ID" value="CAK9172043.1"/>
    <property type="molecule type" value="Genomic_DNA"/>
</dbReference>
<dbReference type="InterPro" id="IPR005570">
    <property type="entry name" value="RPABC3"/>
</dbReference>
<evidence type="ECO:0000256" key="2">
    <source>
        <dbReference type="ARBA" id="ARBA00008912"/>
    </source>
</evidence>
<evidence type="ECO:0000256" key="3">
    <source>
        <dbReference type="ARBA" id="ARBA00023242"/>
    </source>
</evidence>
<gene>
    <name evidence="4" type="ORF">ILEXP_LOCUS41672</name>
</gene>
<dbReference type="SUPFAM" id="SSF50249">
    <property type="entry name" value="Nucleic acid-binding proteins"/>
    <property type="match status" value="1"/>
</dbReference>
<sequence length="279" mass="31947">MKVAEMKPFPLLLNKTQKSVVSFECGLDNEISSPAGPFCSLNCTHCTALADYRSLQHIPRLSPTASLCLVSSLGFGDEDRTPEYLSGDFAVRMVETLFEDIFVVDKLDPDGKKFDKVSRIEATSEQFNMYMQLDVNTEIYRMHVGEKFMMVLASTLNLDGTPDSGYYTQVENTRIIPVIRKLGRPGKSTFLWFKRVEAKGKWQLVAHVMSDTPKICCKTYELKWVYRKIDQRSIICDFRRKMVEACLPLSDALRDRCREIKLMGDFRAKNFNSESTILK</sequence>
<evidence type="ECO:0000313" key="5">
    <source>
        <dbReference type="Proteomes" id="UP001642360"/>
    </source>
</evidence>
<comment type="caution">
    <text evidence="4">The sequence shown here is derived from an EMBL/GenBank/DDBJ whole genome shotgun (WGS) entry which is preliminary data.</text>
</comment>
<dbReference type="PANTHER" id="PTHR10917">
    <property type="entry name" value="DNA-DIRECTED RNA POLYMERASES I, II, AND III SUBUNIT RPABC3"/>
    <property type="match status" value="1"/>
</dbReference>
<protein>
    <submittedName>
        <fullName evidence="4">Uncharacterized protein</fullName>
    </submittedName>
</protein>
<organism evidence="4 5">
    <name type="scientific">Ilex paraguariensis</name>
    <name type="common">yerba mate</name>
    <dbReference type="NCBI Taxonomy" id="185542"/>
    <lineage>
        <taxon>Eukaryota</taxon>
        <taxon>Viridiplantae</taxon>
        <taxon>Streptophyta</taxon>
        <taxon>Embryophyta</taxon>
        <taxon>Tracheophyta</taxon>
        <taxon>Spermatophyta</taxon>
        <taxon>Magnoliopsida</taxon>
        <taxon>eudicotyledons</taxon>
        <taxon>Gunneridae</taxon>
        <taxon>Pentapetalae</taxon>
        <taxon>asterids</taxon>
        <taxon>campanulids</taxon>
        <taxon>Aquifoliales</taxon>
        <taxon>Aquifoliaceae</taxon>
        <taxon>Ilex</taxon>
    </lineage>
</organism>
<evidence type="ECO:0000313" key="4">
    <source>
        <dbReference type="EMBL" id="CAK9172043.1"/>
    </source>
</evidence>
<dbReference type="SMART" id="SM00658">
    <property type="entry name" value="RPOL8c"/>
    <property type="match status" value="1"/>
</dbReference>